<dbReference type="PANTHER" id="PTHR45589">
    <property type="entry name" value="WD REPEAT DOMAIN 62, ISOFORM G"/>
    <property type="match status" value="1"/>
</dbReference>
<evidence type="ECO:0000256" key="3">
    <source>
        <dbReference type="PROSITE-ProRule" id="PRU00221"/>
    </source>
</evidence>
<reference evidence="5" key="1">
    <citation type="journal article" date="2021" name="IMA Fungus">
        <title>Genomic characterization of three marine fungi, including Emericellopsis atlantica sp. nov. with signatures of a generalist lifestyle and marine biomass degradation.</title>
        <authorList>
            <person name="Hagestad O.C."/>
            <person name="Hou L."/>
            <person name="Andersen J.H."/>
            <person name="Hansen E.H."/>
            <person name="Altermark B."/>
            <person name="Li C."/>
            <person name="Kuhnert E."/>
            <person name="Cox R.J."/>
            <person name="Crous P.W."/>
            <person name="Spatafora J.W."/>
            <person name="Lail K."/>
            <person name="Amirebrahimi M."/>
            <person name="Lipzen A."/>
            <person name="Pangilinan J."/>
            <person name="Andreopoulos W."/>
            <person name="Hayes R.D."/>
            <person name="Ng V."/>
            <person name="Grigoriev I.V."/>
            <person name="Jackson S.A."/>
            <person name="Sutton T.D.S."/>
            <person name="Dobson A.D.W."/>
            <person name="Rama T."/>
        </authorList>
    </citation>
    <scope>NUCLEOTIDE SEQUENCE</scope>
    <source>
        <strain evidence="5">TRa018bII</strain>
    </source>
</reference>
<dbReference type="InterPro" id="IPR001680">
    <property type="entry name" value="WD40_rpt"/>
</dbReference>
<feature type="compositionally biased region" description="Basic and acidic residues" evidence="4">
    <location>
        <begin position="1028"/>
        <end position="1045"/>
    </location>
</feature>
<keyword evidence="6" id="KW-1185">Reference proteome</keyword>
<dbReference type="SUPFAM" id="SSF50978">
    <property type="entry name" value="WD40 repeat-like"/>
    <property type="match status" value="1"/>
</dbReference>
<dbReference type="InterPro" id="IPR015943">
    <property type="entry name" value="WD40/YVTN_repeat-like_dom_sf"/>
</dbReference>
<dbReference type="PROSITE" id="PS00678">
    <property type="entry name" value="WD_REPEATS_1"/>
    <property type="match status" value="1"/>
</dbReference>
<gene>
    <name evidence="5" type="ORF">BJ875DRAFT_30090</name>
</gene>
<organism evidence="5 6">
    <name type="scientific">Amylocarpus encephaloides</name>
    <dbReference type="NCBI Taxonomy" id="45428"/>
    <lineage>
        <taxon>Eukaryota</taxon>
        <taxon>Fungi</taxon>
        <taxon>Dikarya</taxon>
        <taxon>Ascomycota</taxon>
        <taxon>Pezizomycotina</taxon>
        <taxon>Leotiomycetes</taxon>
        <taxon>Helotiales</taxon>
        <taxon>Helotiales incertae sedis</taxon>
        <taxon>Amylocarpus</taxon>
    </lineage>
</organism>
<dbReference type="Gene3D" id="2.130.10.10">
    <property type="entry name" value="YVTN repeat-like/Quinoprotein amine dehydrogenase"/>
    <property type="match status" value="4"/>
</dbReference>
<dbReference type="AlphaFoldDB" id="A0A9P7YHS4"/>
<dbReference type="Pfam" id="PF00400">
    <property type="entry name" value="WD40"/>
    <property type="match status" value="3"/>
</dbReference>
<dbReference type="InterPro" id="IPR052779">
    <property type="entry name" value="WDR62"/>
</dbReference>
<feature type="repeat" description="WD" evidence="3">
    <location>
        <begin position="783"/>
        <end position="809"/>
    </location>
</feature>
<keyword evidence="2" id="KW-0677">Repeat</keyword>
<evidence type="ECO:0000313" key="5">
    <source>
        <dbReference type="EMBL" id="KAG9233904.1"/>
    </source>
</evidence>
<accession>A0A9P7YHS4</accession>
<dbReference type="SUPFAM" id="SSF101898">
    <property type="entry name" value="NHL repeat"/>
    <property type="match status" value="1"/>
</dbReference>
<evidence type="ECO:0000256" key="1">
    <source>
        <dbReference type="ARBA" id="ARBA00022574"/>
    </source>
</evidence>
<evidence type="ECO:0000256" key="4">
    <source>
        <dbReference type="SAM" id="MobiDB-lite"/>
    </source>
</evidence>
<proteinExistence type="predicted"/>
<dbReference type="Proteomes" id="UP000824998">
    <property type="component" value="Unassembled WGS sequence"/>
</dbReference>
<evidence type="ECO:0000256" key="2">
    <source>
        <dbReference type="ARBA" id="ARBA00022737"/>
    </source>
</evidence>
<evidence type="ECO:0000313" key="6">
    <source>
        <dbReference type="Proteomes" id="UP000824998"/>
    </source>
</evidence>
<dbReference type="InterPro" id="IPR019775">
    <property type="entry name" value="WD40_repeat_CS"/>
</dbReference>
<feature type="region of interest" description="Disordered" evidence="4">
    <location>
        <begin position="1028"/>
        <end position="1056"/>
    </location>
</feature>
<dbReference type="OrthoDB" id="6252103at2759"/>
<dbReference type="InterPro" id="IPR036322">
    <property type="entry name" value="WD40_repeat_dom_sf"/>
</dbReference>
<keyword evidence="1 3" id="KW-0853">WD repeat</keyword>
<feature type="compositionally biased region" description="Polar residues" evidence="4">
    <location>
        <begin position="1"/>
        <end position="33"/>
    </location>
</feature>
<comment type="caution">
    <text evidence="5">The sequence shown here is derived from an EMBL/GenBank/DDBJ whole genome shotgun (WGS) entry which is preliminary data.</text>
</comment>
<dbReference type="SMART" id="SM00320">
    <property type="entry name" value="WD40"/>
    <property type="match status" value="6"/>
</dbReference>
<feature type="region of interest" description="Disordered" evidence="4">
    <location>
        <begin position="848"/>
        <end position="940"/>
    </location>
</feature>
<dbReference type="PROSITE" id="PS50082">
    <property type="entry name" value="WD_REPEATS_2"/>
    <property type="match status" value="1"/>
</dbReference>
<protein>
    <submittedName>
        <fullName evidence="5">WD repeat protein-like protein</fullName>
    </submittedName>
</protein>
<dbReference type="PANTHER" id="PTHR45589:SF1">
    <property type="entry name" value="WD REPEAT DOMAIN 62, ISOFORM G"/>
    <property type="match status" value="1"/>
</dbReference>
<feature type="region of interest" description="Disordered" evidence="4">
    <location>
        <begin position="1"/>
        <end position="42"/>
    </location>
</feature>
<dbReference type="EMBL" id="MU251482">
    <property type="protein sequence ID" value="KAG9233904.1"/>
    <property type="molecule type" value="Genomic_DNA"/>
</dbReference>
<name>A0A9P7YHS4_9HELO</name>
<sequence length="1056" mass="113926">MSSTPSNSRISNNFSANTGLGLNSKLTPSNSPYPRTPKLPFKSRGAYESGLSLKRVIGTTVSSPTAFDTLATTPIFAYTAGAATVVVNIDENSNTTQRFFRARPTAIPSNAFNNPTNGPSTPTNVANDGRNRAIPNYREAGIPYSPSTPHTNLDWDTPISKAGSGKGKIKAATSVSISRDGSLLAVGEAGVEPRILIFSLKSGSSDTPLAIMTGHEYGVNAIAFSPDQKYLASLGTPQDGFLHIWAINPRTGATKLHSSGKCTTNVKQMLWLGNSLVTVGTRHIKIWRIDEPRSASPQKRFALDGTPQQTPTQPIGMTKVLSGRNVVLGPLIEATFTTIATISSKKAIVCSEKGDVCMLDDSEGQKLMKVAATGFPITCMAVDTQERLIRIGGRDGRFKTLNLDQLLTPSTPPESPVSFDGEGVTNEDGHLLAMGYAARNLITINSKQMIEITNASSDLDDGLIQKRTPFPAHGDAVLGVKILSQPNHLAATFITWSADGGIVFWDLDGNCKATLETPLEKSIIGQEDLTNMCLVVRASKGVKFLTTGDTYGMLRIIDASSKVTTFEARVHSSDILDIALHENGDEVMLATCGRDMVVQLFRLVSHQWILVQTLTEHTASVSNVLFADNGEKLISCSANRDIQVRQIVRIPGDEQIGIAAIPFKIISTKSAPKSMILCSGDQASNIMVSMADRSVGTFEIATGRLVSSFRASDNDGIDTVALGALVMGEPSTIHSRPTILAGTCDFDKSVRVYNGNTGAFLDQEWGHTCGVKDVALLETSDSDQKTLVSTGIDGTIMIWDLSATKPVEPLESQDSPSTFGDLAQPKDVLAVRPPLRRVLSRAEIAEFQRASPSPANKSPPRTIRRKTSRYGLSTQSPTLAPPPPVSSAKHFASSSDDVAVRRNAGRNRSRSPPSPKVKDMRRPSLASLNDSRGRARATGNFSEYGSLNQATESACRTLRSYRKKLLSSEPVKDELMKELDQELRLTVMALGERSLKSKAISETVLTGLLDQYSERLVSMFDEKLKLTRVDSEEPQEPREELERPKTAGNLVVPSPI</sequence>